<dbReference type="EMBL" id="JAAMPC010000007">
    <property type="protein sequence ID" value="KAG2305157.1"/>
    <property type="molecule type" value="Genomic_DNA"/>
</dbReference>
<protein>
    <submittedName>
        <fullName evidence="2">Uncharacterized protein</fullName>
    </submittedName>
</protein>
<evidence type="ECO:0000256" key="1">
    <source>
        <dbReference type="SAM" id="MobiDB-lite"/>
    </source>
</evidence>
<proteinExistence type="predicted"/>
<evidence type="ECO:0000313" key="3">
    <source>
        <dbReference type="Proteomes" id="UP000886595"/>
    </source>
</evidence>
<keyword evidence="3" id="KW-1185">Reference proteome</keyword>
<reference evidence="2 3" key="1">
    <citation type="submission" date="2020-02" db="EMBL/GenBank/DDBJ databases">
        <authorList>
            <person name="Ma Q."/>
            <person name="Huang Y."/>
            <person name="Song X."/>
            <person name="Pei D."/>
        </authorList>
    </citation>
    <scope>NUCLEOTIDE SEQUENCE [LARGE SCALE GENOMIC DNA]</scope>
    <source>
        <strain evidence="2">Sxm20200214</strain>
        <tissue evidence="2">Leaf</tissue>
    </source>
</reference>
<feature type="region of interest" description="Disordered" evidence="1">
    <location>
        <begin position="97"/>
        <end position="118"/>
    </location>
</feature>
<feature type="compositionally biased region" description="Low complexity" evidence="1">
    <location>
        <begin position="29"/>
        <end position="44"/>
    </location>
</feature>
<dbReference type="AlphaFoldDB" id="A0A8X7SFN8"/>
<sequence>MGRLTHGDSAAYLQVPSGESGGHLDQPSHVRISRSLSRSSPSTAISCSSFSSSSLQINDDRVCHLWQPCNNVYAKIMTWLTRRRRFSSGVRSESEHYGKVHHKGETKESDEINVEESKGRTLGDDDRYLCLMAMERHLYNAQNTSQLMHFCLFCSYVTEISLGRVHQEVVTVKDQLEKKERDTGL</sequence>
<comment type="caution">
    <text evidence="2">The sequence shown here is derived from an EMBL/GenBank/DDBJ whole genome shotgun (WGS) entry which is preliminary data.</text>
</comment>
<accession>A0A8X7SFN8</accession>
<gene>
    <name evidence="2" type="ORF">Bca52824_033808</name>
</gene>
<organism evidence="2 3">
    <name type="scientific">Brassica carinata</name>
    <name type="common">Ethiopian mustard</name>
    <name type="synonym">Abyssinian cabbage</name>
    <dbReference type="NCBI Taxonomy" id="52824"/>
    <lineage>
        <taxon>Eukaryota</taxon>
        <taxon>Viridiplantae</taxon>
        <taxon>Streptophyta</taxon>
        <taxon>Embryophyta</taxon>
        <taxon>Tracheophyta</taxon>
        <taxon>Spermatophyta</taxon>
        <taxon>Magnoliopsida</taxon>
        <taxon>eudicotyledons</taxon>
        <taxon>Gunneridae</taxon>
        <taxon>Pentapetalae</taxon>
        <taxon>rosids</taxon>
        <taxon>malvids</taxon>
        <taxon>Brassicales</taxon>
        <taxon>Brassicaceae</taxon>
        <taxon>Brassiceae</taxon>
        <taxon>Brassica</taxon>
    </lineage>
</organism>
<name>A0A8X7SFN8_BRACI</name>
<dbReference type="OrthoDB" id="10614905at2759"/>
<dbReference type="Proteomes" id="UP000886595">
    <property type="component" value="Unassembled WGS sequence"/>
</dbReference>
<feature type="region of interest" description="Disordered" evidence="1">
    <location>
        <begin position="1"/>
        <end position="44"/>
    </location>
</feature>
<evidence type="ECO:0000313" key="2">
    <source>
        <dbReference type="EMBL" id="KAG2305157.1"/>
    </source>
</evidence>